<evidence type="ECO:0000256" key="6">
    <source>
        <dbReference type="SAM" id="Phobius"/>
    </source>
</evidence>
<evidence type="ECO:0000256" key="5">
    <source>
        <dbReference type="SAM" id="MobiDB-lite"/>
    </source>
</evidence>
<dbReference type="InterPro" id="IPR003689">
    <property type="entry name" value="ZIP"/>
</dbReference>
<reference evidence="8" key="1">
    <citation type="journal article" date="2006" name="PLoS Biol.">
        <title>Macronuclear genome sequence of the ciliate Tetrahymena thermophila, a model eukaryote.</title>
        <authorList>
            <person name="Eisen J.A."/>
            <person name="Coyne R.S."/>
            <person name="Wu M."/>
            <person name="Wu D."/>
            <person name="Thiagarajan M."/>
            <person name="Wortman J.R."/>
            <person name="Badger J.H."/>
            <person name="Ren Q."/>
            <person name="Amedeo P."/>
            <person name="Jones K.M."/>
            <person name="Tallon L.J."/>
            <person name="Delcher A.L."/>
            <person name="Salzberg S.L."/>
            <person name="Silva J.C."/>
            <person name="Haas B.J."/>
            <person name="Majoros W.H."/>
            <person name="Farzad M."/>
            <person name="Carlton J.M."/>
            <person name="Smith R.K. Jr."/>
            <person name="Garg J."/>
            <person name="Pearlman R.E."/>
            <person name="Karrer K.M."/>
            <person name="Sun L."/>
            <person name="Manning G."/>
            <person name="Elde N.C."/>
            <person name="Turkewitz A.P."/>
            <person name="Asai D.J."/>
            <person name="Wilkes D.E."/>
            <person name="Wang Y."/>
            <person name="Cai H."/>
            <person name="Collins K."/>
            <person name="Stewart B.A."/>
            <person name="Lee S.R."/>
            <person name="Wilamowska K."/>
            <person name="Weinberg Z."/>
            <person name="Ruzzo W.L."/>
            <person name="Wloga D."/>
            <person name="Gaertig J."/>
            <person name="Frankel J."/>
            <person name="Tsao C.-C."/>
            <person name="Gorovsky M.A."/>
            <person name="Keeling P.J."/>
            <person name="Waller R.F."/>
            <person name="Patron N.J."/>
            <person name="Cherry J.M."/>
            <person name="Stover N.A."/>
            <person name="Krieger C.J."/>
            <person name="del Toro C."/>
            <person name="Ryder H.F."/>
            <person name="Williamson S.C."/>
            <person name="Barbeau R.A."/>
            <person name="Hamilton E.P."/>
            <person name="Orias E."/>
        </authorList>
    </citation>
    <scope>NUCLEOTIDE SEQUENCE [LARGE SCALE GENOMIC DNA]</scope>
    <source>
        <strain evidence="8">SB210</strain>
    </source>
</reference>
<dbReference type="GO" id="GO:0005385">
    <property type="term" value="F:zinc ion transmembrane transporter activity"/>
    <property type="evidence" value="ECO:0007669"/>
    <property type="project" value="TreeGrafter"/>
</dbReference>
<dbReference type="GO" id="GO:0016020">
    <property type="term" value="C:membrane"/>
    <property type="evidence" value="ECO:0007669"/>
    <property type="project" value="UniProtKB-SubCell"/>
</dbReference>
<protein>
    <submittedName>
        <fullName evidence="7">Metal cation transporter, ZIP family protein</fullName>
    </submittedName>
</protein>
<feature type="transmembrane region" description="Helical" evidence="6">
    <location>
        <begin position="398"/>
        <end position="419"/>
    </location>
</feature>
<organism evidence="7 8">
    <name type="scientific">Tetrahymena thermophila (strain SB210)</name>
    <dbReference type="NCBI Taxonomy" id="312017"/>
    <lineage>
        <taxon>Eukaryota</taxon>
        <taxon>Sar</taxon>
        <taxon>Alveolata</taxon>
        <taxon>Ciliophora</taxon>
        <taxon>Intramacronucleata</taxon>
        <taxon>Oligohymenophorea</taxon>
        <taxon>Hymenostomatida</taxon>
        <taxon>Tetrahymenina</taxon>
        <taxon>Tetrahymenidae</taxon>
        <taxon>Tetrahymena</taxon>
    </lineage>
</organism>
<keyword evidence="8" id="KW-1185">Reference proteome</keyword>
<dbReference type="AlphaFoldDB" id="I7MMY2"/>
<feature type="transmembrane region" description="Helical" evidence="6">
    <location>
        <begin position="458"/>
        <end position="477"/>
    </location>
</feature>
<feature type="transmembrane region" description="Helical" evidence="6">
    <location>
        <begin position="425"/>
        <end position="446"/>
    </location>
</feature>
<feature type="compositionally biased region" description="Basic and acidic residues" evidence="5">
    <location>
        <begin position="140"/>
        <end position="165"/>
    </location>
</feature>
<dbReference type="Pfam" id="PF02535">
    <property type="entry name" value="Zip"/>
    <property type="match status" value="1"/>
</dbReference>
<feature type="transmembrane region" description="Helical" evidence="6">
    <location>
        <begin position="6"/>
        <end position="26"/>
    </location>
</feature>
<dbReference type="OrthoDB" id="10263369at2759"/>
<dbReference type="FunCoup" id="I7MMY2">
    <property type="interactions" value="3"/>
</dbReference>
<dbReference type="KEGG" id="tet:TTHERM_00647380"/>
<feature type="transmembrane region" description="Helical" evidence="6">
    <location>
        <begin position="38"/>
        <end position="60"/>
    </location>
</feature>
<comment type="subcellular location">
    <subcellularLocation>
        <location evidence="1">Membrane</location>
        <topology evidence="1">Multi-pass membrane protein</topology>
    </subcellularLocation>
</comment>
<evidence type="ECO:0000313" key="7">
    <source>
        <dbReference type="EMBL" id="EAS07205.1"/>
    </source>
</evidence>
<dbReference type="EMBL" id="GG662245">
    <property type="protein sequence ID" value="EAS07205.1"/>
    <property type="molecule type" value="Genomic_DNA"/>
</dbReference>
<accession>I7MMY2</accession>
<dbReference type="InParanoid" id="I7MMY2"/>
<evidence type="ECO:0000256" key="3">
    <source>
        <dbReference type="ARBA" id="ARBA00022989"/>
    </source>
</evidence>
<keyword evidence="2 6" id="KW-0812">Transmembrane</keyword>
<proteinExistence type="predicted"/>
<keyword evidence="4 6" id="KW-0472">Membrane</keyword>
<feature type="region of interest" description="Disordered" evidence="5">
    <location>
        <begin position="140"/>
        <end position="185"/>
    </location>
</feature>
<evidence type="ECO:0000256" key="1">
    <source>
        <dbReference type="ARBA" id="ARBA00004141"/>
    </source>
</evidence>
<keyword evidence="3 6" id="KW-1133">Transmembrane helix</keyword>
<feature type="region of interest" description="Disordered" evidence="5">
    <location>
        <begin position="206"/>
        <end position="226"/>
    </location>
</feature>
<name>I7MMY2_TETTS</name>
<dbReference type="RefSeq" id="XP_001027447.1">
    <property type="nucleotide sequence ID" value="XM_001027447.1"/>
</dbReference>
<dbReference type="PANTHER" id="PTHR11040:SF140">
    <property type="entry name" value="ZRT (ZRT), IRT- (IRT-) LIKE PROTEIN TRANSPORTER"/>
    <property type="match status" value="1"/>
</dbReference>
<sequence>MSGAVAAVKIASMTTMLLLTLIMGSIPLRSKSFKENQMVLSLSSAFSGGLFLAVGLLHLLPDATDSFESYYTSTTTYTLANQNSDTTASTDSSSDQNTVDCDTVQKHFPFQMFITAVSFSLILMIEKVIGSKYHDALHAGHEHDHNHNHNHDHGQNEKQDIECNQHQKQVNSEQSQKSSKVSPYKDVEKVQFEEDNTSPIISVQRNCDKQNSQRKDETMQNETMNKTSLQCDVSPTTSMMMALKLNYENSAIVTDRVKDEISYVEPKKGVEQLIDQVTNRAQQNKNIQQDKQELSINQVVQQIPENQITSSQQRKIEVIRQVSKELDKIQKTKKVSITPFVIQLAFGIHATLEGLAIGVQQNLGLCLTISLAVVCHKWAEGLVVGLSLKKAGVPVTRATFMIALQGMMNPFGIGLGWALSDAGDLVSGILVSISAGTFLYIATVEVIVEEFNLERYKIIKFLLFLVAIGFISSLWAVEQATGAS</sequence>
<dbReference type="PANTHER" id="PTHR11040">
    <property type="entry name" value="ZINC/IRON TRANSPORTER"/>
    <property type="match status" value="1"/>
</dbReference>
<gene>
    <name evidence="7" type="ORF">TTHERM_00647380</name>
</gene>
<dbReference type="eggNOG" id="KOG1558">
    <property type="taxonomic scope" value="Eukaryota"/>
</dbReference>
<evidence type="ECO:0000256" key="4">
    <source>
        <dbReference type="ARBA" id="ARBA00023136"/>
    </source>
</evidence>
<evidence type="ECO:0000313" key="8">
    <source>
        <dbReference type="Proteomes" id="UP000009168"/>
    </source>
</evidence>
<evidence type="ECO:0000256" key="2">
    <source>
        <dbReference type="ARBA" id="ARBA00022692"/>
    </source>
</evidence>
<dbReference type="HOGENOM" id="CLU_697348_0_0_1"/>
<feature type="compositionally biased region" description="Polar residues" evidence="5">
    <location>
        <begin position="166"/>
        <end position="181"/>
    </location>
</feature>
<feature type="transmembrane region" description="Helical" evidence="6">
    <location>
        <begin position="108"/>
        <end position="125"/>
    </location>
</feature>
<dbReference type="Proteomes" id="UP000009168">
    <property type="component" value="Unassembled WGS sequence"/>
</dbReference>
<dbReference type="GeneID" id="7833644"/>
<dbReference type="OMA" id="HREAMND"/>
<feature type="compositionally biased region" description="Basic and acidic residues" evidence="5">
    <location>
        <begin position="206"/>
        <end position="218"/>
    </location>
</feature>